<dbReference type="PANTHER" id="PTHR34297">
    <property type="entry name" value="HYPOTHETICAL CYTOSOLIC PROTEIN-RELATED"/>
    <property type="match status" value="1"/>
</dbReference>
<evidence type="ECO:0000313" key="3">
    <source>
        <dbReference type="Proteomes" id="UP000294854"/>
    </source>
</evidence>
<dbReference type="Proteomes" id="UP000294854">
    <property type="component" value="Unassembled WGS sequence"/>
</dbReference>
<evidence type="ECO:0008006" key="4">
    <source>
        <dbReference type="Google" id="ProtNLM"/>
    </source>
</evidence>
<dbReference type="OrthoDB" id="9793465at2"/>
<keyword evidence="3" id="KW-1185">Reference proteome</keyword>
<name>A0A4R5NT14_9LACO</name>
<dbReference type="PANTHER" id="PTHR34297:SF1">
    <property type="entry name" value="ASP23_GLS24 FAMILY ENVELOPE STRESS RESPONSE PROTEIN"/>
    <property type="match status" value="1"/>
</dbReference>
<proteinExistence type="inferred from homology"/>
<dbReference type="AlphaFoldDB" id="A0A4R5NT14"/>
<dbReference type="Pfam" id="PF03780">
    <property type="entry name" value="Asp23"/>
    <property type="match status" value="1"/>
</dbReference>
<sequence length="146" mass="15921">MAEDTNIILTADEPTLGQIELAPQVLEIIAGIAATDVDGVASMRGSFANSVNELFGRKEHGKGVKLVLNDDELDVDIYVYLDYGSAVPKVAMAIQENVKERLLFMTDLKVRQVNVHVEGVIPEKADAGVDPNHLFDDETKENGEVK</sequence>
<comment type="caution">
    <text evidence="2">The sequence shown here is derived from an EMBL/GenBank/DDBJ whole genome shotgun (WGS) entry which is preliminary data.</text>
</comment>
<dbReference type="RefSeq" id="WP_010619911.1">
    <property type="nucleotide sequence ID" value="NZ_CP042371.1"/>
</dbReference>
<evidence type="ECO:0000256" key="1">
    <source>
        <dbReference type="ARBA" id="ARBA00005721"/>
    </source>
</evidence>
<comment type="similarity">
    <text evidence="1">Belongs to the asp23 family.</text>
</comment>
<dbReference type="InterPro" id="IPR005531">
    <property type="entry name" value="Asp23"/>
</dbReference>
<reference evidence="2 3" key="1">
    <citation type="journal article" date="2019" name="Appl. Microbiol. Biotechnol.">
        <title>Uncovering carbohydrate metabolism through a genotype-phenotype association study of 56 lactic acid bacteria genomes.</title>
        <authorList>
            <person name="Buron-Moles G."/>
            <person name="Chailyan A."/>
            <person name="Dolejs I."/>
            <person name="Forster J."/>
            <person name="Miks M.H."/>
        </authorList>
    </citation>
    <scope>NUCLEOTIDE SEQUENCE [LARGE SCALE GENOMIC DNA]</scope>
    <source>
        <strain evidence="2 3">ATCC 49373</strain>
    </source>
</reference>
<organism evidence="2 3">
    <name type="scientific">Secundilactobacillus malefermentans</name>
    <dbReference type="NCBI Taxonomy" id="176292"/>
    <lineage>
        <taxon>Bacteria</taxon>
        <taxon>Bacillati</taxon>
        <taxon>Bacillota</taxon>
        <taxon>Bacilli</taxon>
        <taxon>Lactobacillales</taxon>
        <taxon>Lactobacillaceae</taxon>
        <taxon>Secundilactobacillus</taxon>
    </lineage>
</organism>
<dbReference type="EMBL" id="PUFO01000010">
    <property type="protein sequence ID" value="TDG80421.1"/>
    <property type="molecule type" value="Genomic_DNA"/>
</dbReference>
<evidence type="ECO:0000313" key="2">
    <source>
        <dbReference type="EMBL" id="TDG80421.1"/>
    </source>
</evidence>
<gene>
    <name evidence="2" type="ORF">C5L31_000787</name>
</gene>
<protein>
    <recommendedName>
        <fullName evidence="4">Asp23/Gls24 family envelope stress response protein</fullName>
    </recommendedName>
</protein>
<accession>A0A4R5NT14</accession>
<dbReference type="STRING" id="1122149.FD44_GL001248"/>